<dbReference type="InterPro" id="IPR023299">
    <property type="entry name" value="ATPase_P-typ_cyto_dom_N"/>
</dbReference>
<dbReference type="NCBIfam" id="TIGR01494">
    <property type="entry name" value="ATPase_P-type"/>
    <property type="match status" value="1"/>
</dbReference>
<keyword evidence="4" id="KW-1133">Transmembrane helix</keyword>
<reference evidence="7 8" key="1">
    <citation type="journal article" date="2019" name="Emerg. Microbes Infect.">
        <title>Comprehensive subspecies identification of 175 nontuberculous mycobacteria species based on 7547 genomic profiles.</title>
        <authorList>
            <person name="Matsumoto Y."/>
            <person name="Kinjo T."/>
            <person name="Motooka D."/>
            <person name="Nabeya D."/>
            <person name="Jung N."/>
            <person name="Uechi K."/>
            <person name="Horii T."/>
            <person name="Iida T."/>
            <person name="Fujita J."/>
            <person name="Nakamura S."/>
        </authorList>
    </citation>
    <scope>NUCLEOTIDE SEQUENCE [LARGE SCALE GENOMIC DNA]</scope>
    <source>
        <strain evidence="7 8">JCM 30726</strain>
    </source>
</reference>
<dbReference type="GO" id="GO:0005524">
    <property type="term" value="F:ATP binding"/>
    <property type="evidence" value="ECO:0007669"/>
    <property type="project" value="InterPro"/>
</dbReference>
<comment type="subcellular location">
    <subcellularLocation>
        <location evidence="1">Membrane</location>
    </subcellularLocation>
</comment>
<dbReference type="PANTHER" id="PTHR43520">
    <property type="entry name" value="ATP7, ISOFORM B"/>
    <property type="match status" value="1"/>
</dbReference>
<dbReference type="Proteomes" id="UP000465301">
    <property type="component" value="Unassembled WGS sequence"/>
</dbReference>
<protein>
    <submittedName>
        <fullName evidence="7">Uncharacterized protein</fullName>
    </submittedName>
</protein>
<keyword evidence="8" id="KW-1185">Reference proteome</keyword>
<dbReference type="Pfam" id="PF00702">
    <property type="entry name" value="Hydrolase"/>
    <property type="match status" value="1"/>
</dbReference>
<keyword evidence="2" id="KW-0812">Transmembrane</keyword>
<evidence type="ECO:0000256" key="4">
    <source>
        <dbReference type="ARBA" id="ARBA00022989"/>
    </source>
</evidence>
<dbReference type="Gene3D" id="3.40.1110.10">
    <property type="entry name" value="Calcium-transporting ATPase, cytoplasmic domain N"/>
    <property type="match status" value="1"/>
</dbReference>
<keyword evidence="3" id="KW-1278">Translocase</keyword>
<dbReference type="EMBL" id="BLLA01000005">
    <property type="protein sequence ID" value="GFG99482.1"/>
    <property type="molecule type" value="Genomic_DNA"/>
</dbReference>
<dbReference type="InterPro" id="IPR001757">
    <property type="entry name" value="P_typ_ATPase"/>
</dbReference>
<dbReference type="InterPro" id="IPR036412">
    <property type="entry name" value="HAD-like_sf"/>
</dbReference>
<evidence type="ECO:0000256" key="3">
    <source>
        <dbReference type="ARBA" id="ARBA00022967"/>
    </source>
</evidence>
<proteinExistence type="predicted"/>
<dbReference type="Gene3D" id="3.40.50.1000">
    <property type="entry name" value="HAD superfamily/HAD-like"/>
    <property type="match status" value="1"/>
</dbReference>
<dbReference type="PRINTS" id="PR00119">
    <property type="entry name" value="CATATPASE"/>
</dbReference>
<comment type="caution">
    <text evidence="7">The sequence shown here is derived from an EMBL/GenBank/DDBJ whole genome shotgun (WGS) entry which is preliminary data.</text>
</comment>
<dbReference type="PANTHER" id="PTHR43520:SF8">
    <property type="entry name" value="P-TYPE CU(+) TRANSPORTER"/>
    <property type="match status" value="1"/>
</dbReference>
<evidence type="ECO:0000256" key="6">
    <source>
        <dbReference type="SAM" id="MobiDB-lite"/>
    </source>
</evidence>
<name>A0A7I9ZFA1_9MYCO</name>
<dbReference type="GO" id="GO:0043682">
    <property type="term" value="F:P-type divalent copper transporter activity"/>
    <property type="evidence" value="ECO:0007669"/>
    <property type="project" value="TreeGrafter"/>
</dbReference>
<dbReference type="AlphaFoldDB" id="A0A7I9ZFA1"/>
<sequence>MSKKATEWVEKLRRQAETPLLLAVDGKLIGLISLRDEIRPEAADVLNKLRSKGIGRIVMLTGDHPDTAEVVAGELGIDEWRAEVLPEDKLQAVRQLQDEGFVVAMIGDGVNDAPALATADIGIAMGLAGTDVAVETADIALANDNLQRLLDVPDLGARAVAVIRQNYGMSIAVNSIGLLMGAGGGPVAGAGRDPAQRILGRGGHQQLSTHPLPPDERSIRDRERTRDGGARRHHP</sequence>
<feature type="region of interest" description="Disordered" evidence="6">
    <location>
        <begin position="191"/>
        <end position="235"/>
    </location>
</feature>
<organism evidence="7 8">
    <name type="scientific">Mycobacterium timonense</name>
    <dbReference type="NCBI Taxonomy" id="701043"/>
    <lineage>
        <taxon>Bacteria</taxon>
        <taxon>Bacillati</taxon>
        <taxon>Actinomycetota</taxon>
        <taxon>Actinomycetes</taxon>
        <taxon>Mycobacteriales</taxon>
        <taxon>Mycobacteriaceae</taxon>
        <taxon>Mycobacterium</taxon>
        <taxon>Mycobacterium avium complex (MAC)</taxon>
    </lineage>
</organism>
<dbReference type="SUPFAM" id="SSF56784">
    <property type="entry name" value="HAD-like"/>
    <property type="match status" value="1"/>
</dbReference>
<dbReference type="GO" id="GO:0016020">
    <property type="term" value="C:membrane"/>
    <property type="evidence" value="ECO:0007669"/>
    <property type="project" value="UniProtKB-SubCell"/>
</dbReference>
<keyword evidence="5" id="KW-0472">Membrane</keyword>
<dbReference type="GO" id="GO:0055070">
    <property type="term" value="P:copper ion homeostasis"/>
    <property type="evidence" value="ECO:0007669"/>
    <property type="project" value="TreeGrafter"/>
</dbReference>
<evidence type="ECO:0000256" key="5">
    <source>
        <dbReference type="ARBA" id="ARBA00023136"/>
    </source>
</evidence>
<evidence type="ECO:0000313" key="7">
    <source>
        <dbReference type="EMBL" id="GFG99482.1"/>
    </source>
</evidence>
<dbReference type="InterPro" id="IPR023214">
    <property type="entry name" value="HAD_sf"/>
</dbReference>
<accession>A0A7I9ZFA1</accession>
<gene>
    <name evidence="7" type="ORF">MTIM_53610</name>
</gene>
<evidence type="ECO:0000256" key="2">
    <source>
        <dbReference type="ARBA" id="ARBA00022692"/>
    </source>
</evidence>
<evidence type="ECO:0000313" key="8">
    <source>
        <dbReference type="Proteomes" id="UP000465301"/>
    </source>
</evidence>
<evidence type="ECO:0000256" key="1">
    <source>
        <dbReference type="ARBA" id="ARBA00004370"/>
    </source>
</evidence>
<dbReference type="GO" id="GO:0005507">
    <property type="term" value="F:copper ion binding"/>
    <property type="evidence" value="ECO:0007669"/>
    <property type="project" value="TreeGrafter"/>
</dbReference>
<feature type="compositionally biased region" description="Basic and acidic residues" evidence="6">
    <location>
        <begin position="213"/>
        <end position="235"/>
    </location>
</feature>
<dbReference type="GO" id="GO:0016887">
    <property type="term" value="F:ATP hydrolysis activity"/>
    <property type="evidence" value="ECO:0007669"/>
    <property type="project" value="InterPro"/>
</dbReference>
<dbReference type="PROSITE" id="PS01229">
    <property type="entry name" value="COF_2"/>
    <property type="match status" value="1"/>
</dbReference>